<gene>
    <name evidence="1" type="ORF">BC938DRAFT_483912</name>
</gene>
<keyword evidence="2" id="KW-1185">Reference proteome</keyword>
<organism evidence="1 2">
    <name type="scientific">Jimgerdemannia flammicorona</name>
    <dbReference type="NCBI Taxonomy" id="994334"/>
    <lineage>
        <taxon>Eukaryota</taxon>
        <taxon>Fungi</taxon>
        <taxon>Fungi incertae sedis</taxon>
        <taxon>Mucoromycota</taxon>
        <taxon>Mucoromycotina</taxon>
        <taxon>Endogonomycetes</taxon>
        <taxon>Endogonales</taxon>
        <taxon>Endogonaceae</taxon>
        <taxon>Jimgerdemannia</taxon>
    </lineage>
</organism>
<dbReference type="AlphaFoldDB" id="A0A433QB33"/>
<comment type="caution">
    <text evidence="1">The sequence shown here is derived from an EMBL/GenBank/DDBJ whole genome shotgun (WGS) entry which is preliminary data.</text>
</comment>
<dbReference type="Proteomes" id="UP000274822">
    <property type="component" value="Unassembled WGS sequence"/>
</dbReference>
<accession>A0A433QB33</accession>
<dbReference type="EMBL" id="RBNJ01009342">
    <property type="protein sequence ID" value="RUS26939.1"/>
    <property type="molecule type" value="Genomic_DNA"/>
</dbReference>
<proteinExistence type="predicted"/>
<sequence>MRLDERGRGEGRTSLSTQNTTLTCIHILRNSQFLSHHQGRDGARVLHDLQPAKDVASSVCQGLALLVDNALGDTVRVLADQVLQFHHDALTRQDGRLAPFLKSLLRGASRCPELLRCGLGNPCYDLLSCLVVNPPPLCWEDVQVCESTGYSPKTYRVPDINPLLGRRLNKFAVNVEFGGVGLEGRHCCGEGAGDVDGPDGGPG</sequence>
<evidence type="ECO:0000313" key="1">
    <source>
        <dbReference type="EMBL" id="RUS26939.1"/>
    </source>
</evidence>
<evidence type="ECO:0000313" key="2">
    <source>
        <dbReference type="Proteomes" id="UP000274822"/>
    </source>
</evidence>
<reference evidence="1 2" key="1">
    <citation type="journal article" date="2018" name="New Phytol.">
        <title>Phylogenomics of Endogonaceae and evolution of mycorrhizas within Mucoromycota.</title>
        <authorList>
            <person name="Chang Y."/>
            <person name="Desiro A."/>
            <person name="Na H."/>
            <person name="Sandor L."/>
            <person name="Lipzen A."/>
            <person name="Clum A."/>
            <person name="Barry K."/>
            <person name="Grigoriev I.V."/>
            <person name="Martin F.M."/>
            <person name="Stajich J.E."/>
            <person name="Smith M.E."/>
            <person name="Bonito G."/>
            <person name="Spatafora J.W."/>
        </authorList>
    </citation>
    <scope>NUCLEOTIDE SEQUENCE [LARGE SCALE GENOMIC DNA]</scope>
    <source>
        <strain evidence="1 2">AD002</strain>
    </source>
</reference>
<name>A0A433QB33_9FUNG</name>
<protein>
    <submittedName>
        <fullName evidence="1">Uncharacterized protein</fullName>
    </submittedName>
</protein>